<evidence type="ECO:0000313" key="4">
    <source>
        <dbReference type="EMBL" id="NXT86249.1"/>
    </source>
</evidence>
<dbReference type="InterPro" id="IPR051320">
    <property type="entry name" value="Viral_Replic_Matur_Polypro"/>
</dbReference>
<reference evidence="4 5" key="1">
    <citation type="submission" date="2019-09" db="EMBL/GenBank/DDBJ databases">
        <title>Bird 10,000 Genomes (B10K) Project - Family phase.</title>
        <authorList>
            <person name="Zhang G."/>
        </authorList>
    </citation>
    <scope>NUCLEOTIDE SEQUENCE [LARGE SCALE GENOMIC DNA]</scope>
    <source>
        <strain evidence="4">B10K-DU-011-47</strain>
        <tissue evidence="4">Mixed tissue sample</tissue>
    </source>
</reference>
<accession>A0A7L3G2U0</accession>
<dbReference type="PANTHER" id="PTHR33064">
    <property type="entry name" value="POL PROTEIN"/>
    <property type="match status" value="1"/>
</dbReference>
<dbReference type="PROSITE" id="PS50878">
    <property type="entry name" value="RT_POL"/>
    <property type="match status" value="1"/>
</dbReference>
<feature type="non-terminal residue" evidence="4">
    <location>
        <position position="1"/>
    </location>
</feature>
<dbReference type="AlphaFoldDB" id="A0A7L3G2U0"/>
<feature type="domain" description="Reverse transcriptase" evidence="3">
    <location>
        <begin position="1"/>
        <end position="109"/>
    </location>
</feature>
<feature type="non-terminal residue" evidence="4">
    <location>
        <position position="166"/>
    </location>
</feature>
<name>A0A7L3G2U0_9GRUI</name>
<evidence type="ECO:0000256" key="2">
    <source>
        <dbReference type="ARBA" id="ARBA00012180"/>
    </source>
</evidence>
<protein>
    <recommendedName>
        <fullName evidence="2">ribonuclease H</fullName>
        <ecNumber evidence="2">3.1.26.4</ecNumber>
    </recommendedName>
</protein>
<dbReference type="Gene3D" id="3.30.70.270">
    <property type="match status" value="2"/>
</dbReference>
<dbReference type="InterPro" id="IPR043128">
    <property type="entry name" value="Rev_trsase/Diguanyl_cyclase"/>
</dbReference>
<dbReference type="EC" id="3.1.26.4" evidence="2"/>
<dbReference type="InterPro" id="IPR000477">
    <property type="entry name" value="RT_dom"/>
</dbReference>
<evidence type="ECO:0000313" key="5">
    <source>
        <dbReference type="Proteomes" id="UP000557426"/>
    </source>
</evidence>
<proteinExistence type="inferred from homology"/>
<gene>
    <name evidence="4" type="primary">Pol_3</name>
    <name evidence="4" type="ORF">ZAPATR_R02567</name>
</gene>
<organism evidence="4 5">
    <name type="scientific">Zapornia atra</name>
    <name type="common">Henderson crake</name>
    <dbReference type="NCBI Taxonomy" id="2585822"/>
    <lineage>
        <taxon>Eukaryota</taxon>
        <taxon>Metazoa</taxon>
        <taxon>Chordata</taxon>
        <taxon>Craniata</taxon>
        <taxon>Vertebrata</taxon>
        <taxon>Euteleostomi</taxon>
        <taxon>Archelosauria</taxon>
        <taxon>Archosauria</taxon>
        <taxon>Dinosauria</taxon>
        <taxon>Saurischia</taxon>
        <taxon>Theropoda</taxon>
        <taxon>Coelurosauria</taxon>
        <taxon>Aves</taxon>
        <taxon>Neognathae</taxon>
        <taxon>Neoaves</taxon>
        <taxon>Gruiformes</taxon>
        <taxon>Rallidae</taxon>
        <taxon>Zapornia</taxon>
    </lineage>
</organism>
<dbReference type="EMBL" id="VZTU01054726">
    <property type="protein sequence ID" value="NXT86249.1"/>
    <property type="molecule type" value="Genomic_DNA"/>
</dbReference>
<dbReference type="SUPFAM" id="SSF56672">
    <property type="entry name" value="DNA/RNA polymerases"/>
    <property type="match status" value="1"/>
</dbReference>
<dbReference type="GO" id="GO:0004523">
    <property type="term" value="F:RNA-DNA hybrid ribonuclease activity"/>
    <property type="evidence" value="ECO:0007669"/>
    <property type="project" value="UniProtKB-EC"/>
</dbReference>
<keyword evidence="5" id="KW-1185">Reference proteome</keyword>
<dbReference type="Pfam" id="PF00078">
    <property type="entry name" value="RVT_1"/>
    <property type="match status" value="1"/>
</dbReference>
<dbReference type="InterPro" id="IPR043502">
    <property type="entry name" value="DNA/RNA_pol_sf"/>
</dbReference>
<evidence type="ECO:0000256" key="1">
    <source>
        <dbReference type="ARBA" id="ARBA00010879"/>
    </source>
</evidence>
<evidence type="ECO:0000259" key="3">
    <source>
        <dbReference type="PROSITE" id="PS50878"/>
    </source>
</evidence>
<sequence>IPLQEEDKPQFAFTWEGVQYTFNRLPQGYKHSPTIAHNALARILKEIDIPDGISVYQYIDDILIGGDNQETVKGAFNQILSTLTSLGLEIPYAKCQGPSQEVKFLGVWWCGGAIAVPADTLEKIEAGKAPENKKELQQILGTLSYWRKHVPGFSIIARSLYKLIKK</sequence>
<dbReference type="Proteomes" id="UP000557426">
    <property type="component" value="Unassembled WGS sequence"/>
</dbReference>
<comment type="caution">
    <text evidence="4">The sequence shown here is derived from an EMBL/GenBank/DDBJ whole genome shotgun (WGS) entry which is preliminary data.</text>
</comment>
<dbReference type="PANTHER" id="PTHR33064:SF29">
    <property type="entry name" value="PEPTIDASE A2 DOMAIN-CONTAINING PROTEIN-RELATED"/>
    <property type="match status" value="1"/>
</dbReference>
<comment type="similarity">
    <text evidence="1">Belongs to the beta type-B retroviral polymerase family. HERV class-II K(HML-2) pol subfamily.</text>
</comment>